<feature type="binding site" evidence="14">
    <location>
        <position position="203"/>
    </location>
    <ligand>
        <name>Zn(2+)</name>
        <dbReference type="ChEBI" id="CHEBI:29105"/>
        <label>1</label>
    </ligand>
</feature>
<dbReference type="GO" id="GO:0051082">
    <property type="term" value="F:unfolded protein binding"/>
    <property type="evidence" value="ECO:0007669"/>
    <property type="project" value="UniProtKB-UniRule"/>
</dbReference>
<dbReference type="InterPro" id="IPR036869">
    <property type="entry name" value="J_dom_sf"/>
</dbReference>
<dbReference type="Gene3D" id="2.60.260.20">
    <property type="entry name" value="Urease metallochaperone UreE, N-terminal domain"/>
    <property type="match status" value="2"/>
</dbReference>
<dbReference type="InterPro" id="IPR036410">
    <property type="entry name" value="HSP_DnaJ_Cys-rich_dom_sf"/>
</dbReference>
<keyword evidence="10 14" id="KW-0143">Chaperone</keyword>
<evidence type="ECO:0000256" key="3">
    <source>
        <dbReference type="ARBA" id="ARBA00022490"/>
    </source>
</evidence>
<dbReference type="GO" id="GO:0009408">
    <property type="term" value="P:response to heat"/>
    <property type="evidence" value="ECO:0007669"/>
    <property type="project" value="InterPro"/>
</dbReference>
<dbReference type="FunFam" id="1.10.287.110:FF:000034">
    <property type="entry name" value="Chaperone protein DnaJ"/>
    <property type="match status" value="1"/>
</dbReference>
<feature type="binding site" evidence="14">
    <location>
        <position position="167"/>
    </location>
    <ligand>
        <name>Zn(2+)</name>
        <dbReference type="ChEBI" id="CHEBI:29105"/>
        <label>2</label>
    </ligand>
</feature>
<evidence type="ECO:0000256" key="6">
    <source>
        <dbReference type="ARBA" id="ARBA00022737"/>
    </source>
</evidence>
<comment type="caution">
    <text evidence="18">The sequence shown here is derived from an EMBL/GenBank/DDBJ whole genome shotgun (WGS) entry which is preliminary data.</text>
</comment>
<evidence type="ECO:0000313" key="18">
    <source>
        <dbReference type="EMBL" id="MBZ0155968.1"/>
    </source>
</evidence>
<keyword evidence="18" id="KW-0560">Oxidoreductase</keyword>
<dbReference type="EMBL" id="JAIOIV010000058">
    <property type="protein sequence ID" value="MBZ0155968.1"/>
    <property type="molecule type" value="Genomic_DNA"/>
</dbReference>
<dbReference type="GO" id="GO:0005737">
    <property type="term" value="C:cytoplasm"/>
    <property type="evidence" value="ECO:0007669"/>
    <property type="project" value="UniProtKB-SubCell"/>
</dbReference>
<dbReference type="GO" id="GO:0005524">
    <property type="term" value="F:ATP binding"/>
    <property type="evidence" value="ECO:0007669"/>
    <property type="project" value="InterPro"/>
</dbReference>
<reference evidence="18" key="1">
    <citation type="journal article" date="2021" name="bioRxiv">
        <title>Unraveling nitrogen, sulfur and carbon metabolic pathways and microbial community transcriptional responses to substrate deprivation and toxicity stresses in a bioreactor mimicking anoxic brackish coastal sediment conditions.</title>
        <authorList>
            <person name="Martins P.D."/>
            <person name="Echeveste M.J."/>
            <person name="Arshad A."/>
            <person name="Kurth J."/>
            <person name="Ouboter H."/>
            <person name="Jetten M.S.M."/>
            <person name="Welte C.U."/>
        </authorList>
    </citation>
    <scope>NUCLEOTIDE SEQUENCE</scope>
    <source>
        <strain evidence="18">MAG_39</strain>
    </source>
</reference>
<feature type="repeat" description="CXXCXGXG motif" evidence="14">
    <location>
        <begin position="164"/>
        <end position="171"/>
    </location>
</feature>
<dbReference type="Pfam" id="PF01556">
    <property type="entry name" value="DnaJ_C"/>
    <property type="match status" value="1"/>
</dbReference>
<evidence type="ECO:0000256" key="12">
    <source>
        <dbReference type="ARBA" id="ARBA00061004"/>
    </source>
</evidence>
<dbReference type="HAMAP" id="MF_01152">
    <property type="entry name" value="DnaJ"/>
    <property type="match status" value="1"/>
</dbReference>
<dbReference type="InterPro" id="IPR001623">
    <property type="entry name" value="DnaJ_domain"/>
</dbReference>
<dbReference type="SMART" id="SM00271">
    <property type="entry name" value="DnaJ"/>
    <property type="match status" value="1"/>
</dbReference>
<dbReference type="Pfam" id="PF00226">
    <property type="entry name" value="DnaJ"/>
    <property type="match status" value="1"/>
</dbReference>
<dbReference type="GO" id="GO:0016491">
    <property type="term" value="F:oxidoreductase activity"/>
    <property type="evidence" value="ECO:0007669"/>
    <property type="project" value="UniProtKB-KW"/>
</dbReference>
<evidence type="ECO:0000256" key="7">
    <source>
        <dbReference type="ARBA" id="ARBA00022771"/>
    </source>
</evidence>
<gene>
    <name evidence="14 18" type="primary">dnaJ</name>
    <name evidence="18" type="ORF">K8I29_07100</name>
</gene>
<dbReference type="Pfam" id="PF00684">
    <property type="entry name" value="DnaJ_CXXCXGXG"/>
    <property type="match status" value="1"/>
</dbReference>
<dbReference type="GO" id="GO:0042026">
    <property type="term" value="P:protein refolding"/>
    <property type="evidence" value="ECO:0007669"/>
    <property type="project" value="TreeGrafter"/>
</dbReference>
<feature type="domain" description="J" evidence="16">
    <location>
        <begin position="3"/>
        <end position="68"/>
    </location>
</feature>
<dbReference type="GO" id="GO:0008270">
    <property type="term" value="F:zinc ion binding"/>
    <property type="evidence" value="ECO:0007669"/>
    <property type="project" value="UniProtKB-UniRule"/>
</dbReference>
<dbReference type="PANTHER" id="PTHR43096:SF48">
    <property type="entry name" value="CHAPERONE PROTEIN DNAJ"/>
    <property type="match status" value="1"/>
</dbReference>
<feature type="repeat" description="CXXCXGXG motif" evidence="14">
    <location>
        <begin position="200"/>
        <end position="207"/>
    </location>
</feature>
<comment type="domain">
    <text evidence="14">The J domain is necessary and sufficient to stimulate DnaK ATPase activity. Zinc center 1 plays an important role in the autonomous, DnaK-independent chaperone activity of DnaJ. Zinc center 2 is essential for interaction with DnaK and for DnaJ activity.</text>
</comment>
<evidence type="ECO:0000256" key="2">
    <source>
        <dbReference type="ARBA" id="ARBA00011738"/>
    </source>
</evidence>
<feature type="zinc finger region" description="CR-type" evidence="15">
    <location>
        <begin position="134"/>
        <end position="212"/>
    </location>
</feature>
<evidence type="ECO:0000259" key="16">
    <source>
        <dbReference type="PROSITE" id="PS50076"/>
    </source>
</evidence>
<dbReference type="InterPro" id="IPR002939">
    <property type="entry name" value="DnaJ_C"/>
</dbReference>
<dbReference type="GO" id="GO:0006260">
    <property type="term" value="P:DNA replication"/>
    <property type="evidence" value="ECO:0007669"/>
    <property type="project" value="UniProtKB-KW"/>
</dbReference>
<dbReference type="InterPro" id="IPR001305">
    <property type="entry name" value="HSP_DnaJ_Cys-rich_dom"/>
</dbReference>
<dbReference type="GO" id="GO:0031072">
    <property type="term" value="F:heat shock protein binding"/>
    <property type="evidence" value="ECO:0007669"/>
    <property type="project" value="InterPro"/>
</dbReference>
<dbReference type="FunFam" id="2.60.260.20:FF:000009">
    <property type="entry name" value="Putative Mitochondrial DnaJ chaperone"/>
    <property type="match status" value="1"/>
</dbReference>
<feature type="binding site" evidence="14">
    <location>
        <position position="164"/>
    </location>
    <ligand>
        <name>Zn(2+)</name>
        <dbReference type="ChEBI" id="CHEBI:29105"/>
        <label>2</label>
    </ligand>
</feature>
<evidence type="ECO:0000256" key="15">
    <source>
        <dbReference type="PROSITE-ProRule" id="PRU00546"/>
    </source>
</evidence>
<evidence type="ECO:0000256" key="9">
    <source>
        <dbReference type="ARBA" id="ARBA00023016"/>
    </source>
</evidence>
<dbReference type="NCBIfam" id="NF008035">
    <property type="entry name" value="PRK10767.1"/>
    <property type="match status" value="1"/>
</dbReference>
<dbReference type="FunFam" id="2.60.260.20:FF:000004">
    <property type="entry name" value="Molecular chaperone DnaJ"/>
    <property type="match status" value="1"/>
</dbReference>
<dbReference type="SUPFAM" id="SSF57938">
    <property type="entry name" value="DnaJ/Hsp40 cysteine-rich domain"/>
    <property type="match status" value="1"/>
</dbReference>
<organism evidence="18 19">
    <name type="scientific">Candidatus Nitrobium versatile</name>
    <dbReference type="NCBI Taxonomy" id="2884831"/>
    <lineage>
        <taxon>Bacteria</taxon>
        <taxon>Pseudomonadati</taxon>
        <taxon>Nitrospirota</taxon>
        <taxon>Nitrospiria</taxon>
        <taxon>Nitrospirales</taxon>
        <taxon>Nitrospiraceae</taxon>
        <taxon>Candidatus Nitrobium</taxon>
    </lineage>
</organism>
<keyword evidence="6 14" id="KW-0677">Repeat</keyword>
<dbReference type="CDD" id="cd06257">
    <property type="entry name" value="DnaJ"/>
    <property type="match status" value="1"/>
</dbReference>
<dbReference type="PRINTS" id="PR00625">
    <property type="entry name" value="JDOMAIN"/>
</dbReference>
<dbReference type="Gene3D" id="2.10.230.10">
    <property type="entry name" value="Heat shock protein DnaJ, cysteine-rich domain"/>
    <property type="match status" value="1"/>
</dbReference>
<protein>
    <recommendedName>
        <fullName evidence="13 14">Chaperone protein DnaJ</fullName>
    </recommendedName>
</protein>
<feature type="binding site" evidence="14">
    <location>
        <position position="189"/>
    </location>
    <ligand>
        <name>Zn(2+)</name>
        <dbReference type="ChEBI" id="CHEBI:29105"/>
        <label>2</label>
    </ligand>
</feature>
<dbReference type="InterPro" id="IPR012724">
    <property type="entry name" value="DnaJ"/>
</dbReference>
<accession>A0A953J456</accession>
<dbReference type="PROSITE" id="PS50076">
    <property type="entry name" value="DNAJ_2"/>
    <property type="match status" value="1"/>
</dbReference>
<keyword evidence="5 14" id="KW-0479">Metal-binding</keyword>
<dbReference type="FunFam" id="2.10.230.10:FF:000002">
    <property type="entry name" value="Molecular chaperone DnaJ"/>
    <property type="match status" value="1"/>
</dbReference>
<dbReference type="SUPFAM" id="SSF46565">
    <property type="entry name" value="Chaperone J-domain"/>
    <property type="match status" value="1"/>
</dbReference>
<feature type="binding site" evidence="14">
    <location>
        <position position="186"/>
    </location>
    <ligand>
        <name>Zn(2+)</name>
        <dbReference type="ChEBI" id="CHEBI:29105"/>
        <label>2</label>
    </ligand>
</feature>
<evidence type="ECO:0000313" key="19">
    <source>
        <dbReference type="Proteomes" id="UP000705867"/>
    </source>
</evidence>
<proteinExistence type="inferred from homology"/>
<dbReference type="AlphaFoldDB" id="A0A953J456"/>
<evidence type="ECO:0000256" key="14">
    <source>
        <dbReference type="HAMAP-Rule" id="MF_01152"/>
    </source>
</evidence>
<comment type="cofactor">
    <cofactor evidence="14">
        <name>Zn(2+)</name>
        <dbReference type="ChEBI" id="CHEBI:29105"/>
    </cofactor>
    <text evidence="14">Binds 2 Zn(2+) ions per monomer.</text>
</comment>
<comment type="subcellular location">
    <subcellularLocation>
        <location evidence="1 14">Cytoplasm</location>
    </subcellularLocation>
</comment>
<evidence type="ECO:0000256" key="4">
    <source>
        <dbReference type="ARBA" id="ARBA00022705"/>
    </source>
</evidence>
<evidence type="ECO:0000256" key="5">
    <source>
        <dbReference type="ARBA" id="ARBA00022723"/>
    </source>
</evidence>
<evidence type="ECO:0000256" key="10">
    <source>
        <dbReference type="ARBA" id="ARBA00023186"/>
    </source>
</evidence>
<name>A0A953J456_9BACT</name>
<comment type="subunit">
    <text evidence="2 14">Homodimer.</text>
</comment>
<evidence type="ECO:0000256" key="13">
    <source>
        <dbReference type="ARBA" id="ARBA00067609"/>
    </source>
</evidence>
<comment type="function">
    <text evidence="11 14">Participates actively in the response to hyperosmotic and heat shock by preventing the aggregation of stress-denatured proteins and by disaggregating proteins, also in an autonomous, DnaK-independent fashion. Unfolded proteins bind initially to DnaJ; upon interaction with the DnaJ-bound protein, DnaK hydrolyzes its bound ATP, resulting in the formation of a stable complex. GrpE releases ADP from DnaK; ATP binding to DnaK triggers the release of the substrate protein, thus completing the reaction cycle. Several rounds of ATP-dependent interactions between DnaJ, DnaK and GrpE are required for fully efficient folding. Also involved, together with DnaK and GrpE, in the DNA replication of plasmids through activation of initiation proteins.</text>
</comment>
<sequence>MKDYYALLGVGRDATQEEIKKSFRQLALKYHPDRNQGDKEAEEKFKEINEAYTCLNDPERRAHYDRYGTTEGFGAAAGAGAGFGGFGAGGFNDIFENIFDDFFGAFSGSGRTRATKGADLRYNLTITLEEAAFGTEKNLKIPRWQTCDVCSGSGAEPGKPPVTCTQCKGTGHIRFQQGFFSVSKTCGKCQGTGRIITNPCTTCKGNGKVKTQKEISVKIPAGVDSGSRLRLSGEGDFGSYGGPPGDLYVVLTVEEHSLFKREGMDIHCQFPISFAKAVFGGEVEVPTLDGSAKLRIPAGTPSGRSFSIKHKGMPRLGSHHRGDQIVTVYIDVPKKLTVRQKELLAEFAVEGGEVLDESVKGFKSKLKDLFSM</sequence>
<feature type="domain" description="CR-type" evidence="17">
    <location>
        <begin position="134"/>
        <end position="212"/>
    </location>
</feature>
<dbReference type="PANTHER" id="PTHR43096">
    <property type="entry name" value="DNAJ HOMOLOG 1, MITOCHONDRIAL-RELATED"/>
    <property type="match status" value="1"/>
</dbReference>
<dbReference type="Proteomes" id="UP000705867">
    <property type="component" value="Unassembled WGS sequence"/>
</dbReference>
<keyword evidence="4 14" id="KW-0235">DNA replication</keyword>
<reference evidence="18" key="2">
    <citation type="submission" date="2021-08" db="EMBL/GenBank/DDBJ databases">
        <authorList>
            <person name="Dalcin Martins P."/>
        </authorList>
    </citation>
    <scope>NUCLEOTIDE SEQUENCE</scope>
    <source>
        <strain evidence="18">MAG_39</strain>
    </source>
</reference>
<feature type="binding site" evidence="14">
    <location>
        <position position="147"/>
    </location>
    <ligand>
        <name>Zn(2+)</name>
        <dbReference type="ChEBI" id="CHEBI:29105"/>
        <label>1</label>
    </ligand>
</feature>
<keyword evidence="3 14" id="KW-0963">Cytoplasm</keyword>
<dbReference type="SUPFAM" id="SSF49493">
    <property type="entry name" value="HSP40/DnaJ peptide-binding domain"/>
    <property type="match status" value="2"/>
</dbReference>
<feature type="repeat" description="CXXCXGXG motif" evidence="14">
    <location>
        <begin position="186"/>
        <end position="193"/>
    </location>
</feature>
<dbReference type="PROSITE" id="PS51188">
    <property type="entry name" value="ZF_CR"/>
    <property type="match status" value="1"/>
</dbReference>
<dbReference type="NCBIfam" id="TIGR02349">
    <property type="entry name" value="DnaJ_bact"/>
    <property type="match status" value="1"/>
</dbReference>
<keyword evidence="9 14" id="KW-0346">Stress response</keyword>
<dbReference type="InterPro" id="IPR008971">
    <property type="entry name" value="HSP40/DnaJ_pept-bd"/>
</dbReference>
<evidence type="ECO:0000256" key="8">
    <source>
        <dbReference type="ARBA" id="ARBA00022833"/>
    </source>
</evidence>
<dbReference type="CDD" id="cd10719">
    <property type="entry name" value="DnaJ_zf"/>
    <property type="match status" value="1"/>
</dbReference>
<feature type="repeat" description="CXXCXGXG motif" evidence="14">
    <location>
        <begin position="147"/>
        <end position="154"/>
    </location>
</feature>
<keyword evidence="8 14" id="KW-0862">Zinc</keyword>
<keyword evidence="7 14" id="KW-0863">Zinc-finger</keyword>
<dbReference type="Gene3D" id="1.10.287.110">
    <property type="entry name" value="DnaJ domain"/>
    <property type="match status" value="1"/>
</dbReference>
<evidence type="ECO:0000256" key="11">
    <source>
        <dbReference type="ARBA" id="ARBA00053423"/>
    </source>
</evidence>
<feature type="binding site" evidence="14">
    <location>
        <position position="200"/>
    </location>
    <ligand>
        <name>Zn(2+)</name>
        <dbReference type="ChEBI" id="CHEBI:29105"/>
        <label>1</label>
    </ligand>
</feature>
<evidence type="ECO:0000259" key="17">
    <source>
        <dbReference type="PROSITE" id="PS51188"/>
    </source>
</evidence>
<comment type="similarity">
    <text evidence="12 14">Belongs to the DnaJ family.</text>
</comment>
<feature type="binding site" evidence="14">
    <location>
        <position position="150"/>
    </location>
    <ligand>
        <name>Zn(2+)</name>
        <dbReference type="ChEBI" id="CHEBI:29105"/>
        <label>1</label>
    </ligand>
</feature>
<dbReference type="CDD" id="cd10747">
    <property type="entry name" value="DnaJ_C"/>
    <property type="match status" value="1"/>
</dbReference>
<evidence type="ECO:0000256" key="1">
    <source>
        <dbReference type="ARBA" id="ARBA00004496"/>
    </source>
</evidence>